<dbReference type="PANTHER" id="PTHR42646:SF2">
    <property type="entry name" value="5'-3' EXONUCLEASE FAMILY PROTEIN"/>
    <property type="match status" value="1"/>
</dbReference>
<dbReference type="InterPro" id="IPR020045">
    <property type="entry name" value="DNA_polI_H3TH"/>
</dbReference>
<dbReference type="AlphaFoldDB" id="A0A4R7JAH0"/>
<dbReference type="Gene3D" id="1.10.150.20">
    <property type="entry name" value="5' to 3' exonuclease, C-terminal subdomain"/>
    <property type="match status" value="1"/>
</dbReference>
<accession>A0A4R7JAH0</accession>
<keyword evidence="3 8" id="KW-0269">Exonuclease</keyword>
<comment type="function">
    <text evidence="5">5'-3' exonuclease acting preferentially on double-stranded DNA.</text>
</comment>
<dbReference type="GO" id="GO:0033567">
    <property type="term" value="P:DNA replication, Okazaki fragment processing"/>
    <property type="evidence" value="ECO:0007669"/>
    <property type="project" value="InterPro"/>
</dbReference>
<dbReference type="EMBL" id="SOAW01000001">
    <property type="protein sequence ID" value="TDT33389.1"/>
    <property type="molecule type" value="Genomic_DNA"/>
</dbReference>
<dbReference type="InterPro" id="IPR008918">
    <property type="entry name" value="HhH2"/>
</dbReference>
<dbReference type="Gene3D" id="3.40.50.1010">
    <property type="entry name" value="5'-nuclease"/>
    <property type="match status" value="1"/>
</dbReference>
<dbReference type="RefSeq" id="WP_243831731.1">
    <property type="nucleotide sequence ID" value="NZ_SOAW01000001.1"/>
</dbReference>
<keyword evidence="9" id="KW-1185">Reference proteome</keyword>
<keyword evidence="1" id="KW-0540">Nuclease</keyword>
<evidence type="ECO:0000256" key="5">
    <source>
        <dbReference type="ARBA" id="ARBA00049957"/>
    </source>
</evidence>
<dbReference type="GO" id="GO:0017108">
    <property type="term" value="F:5'-flap endonuclease activity"/>
    <property type="evidence" value="ECO:0007669"/>
    <property type="project" value="InterPro"/>
</dbReference>
<evidence type="ECO:0000313" key="9">
    <source>
        <dbReference type="Proteomes" id="UP000295371"/>
    </source>
</evidence>
<feature type="domain" description="5'-3' exonuclease" evidence="7">
    <location>
        <begin position="1"/>
        <end position="283"/>
    </location>
</feature>
<dbReference type="InterPro" id="IPR002421">
    <property type="entry name" value="5-3_exonuclease"/>
</dbReference>
<dbReference type="CDD" id="cd09898">
    <property type="entry name" value="H3TH_53EXO"/>
    <property type="match status" value="1"/>
</dbReference>
<dbReference type="InterPro" id="IPR020046">
    <property type="entry name" value="5-3_exonucl_a-hlix_arch_N"/>
</dbReference>
<evidence type="ECO:0000256" key="1">
    <source>
        <dbReference type="ARBA" id="ARBA00022722"/>
    </source>
</evidence>
<evidence type="ECO:0000256" key="4">
    <source>
        <dbReference type="ARBA" id="ARBA00023125"/>
    </source>
</evidence>
<organism evidence="8 9">
    <name type="scientific">Naumannella halotolerans</name>
    <dbReference type="NCBI Taxonomy" id="993414"/>
    <lineage>
        <taxon>Bacteria</taxon>
        <taxon>Bacillati</taxon>
        <taxon>Actinomycetota</taxon>
        <taxon>Actinomycetes</taxon>
        <taxon>Propionibacteriales</taxon>
        <taxon>Propionibacteriaceae</taxon>
        <taxon>Naumannella</taxon>
    </lineage>
</organism>
<evidence type="ECO:0000313" key="8">
    <source>
        <dbReference type="EMBL" id="TDT33389.1"/>
    </source>
</evidence>
<dbReference type="SMART" id="SM00475">
    <property type="entry name" value="53EXOc"/>
    <property type="match status" value="1"/>
</dbReference>
<dbReference type="InterPro" id="IPR036279">
    <property type="entry name" value="5-3_exonuclease_C_sf"/>
</dbReference>
<dbReference type="GO" id="GO:0003677">
    <property type="term" value="F:DNA binding"/>
    <property type="evidence" value="ECO:0007669"/>
    <property type="project" value="UniProtKB-KW"/>
</dbReference>
<protein>
    <recommendedName>
        <fullName evidence="6">5'-3' exonuclease</fullName>
    </recommendedName>
</protein>
<name>A0A4R7JAH0_9ACTN</name>
<dbReference type="Pfam" id="PF01367">
    <property type="entry name" value="5_3_exonuc"/>
    <property type="match status" value="1"/>
</dbReference>
<dbReference type="SUPFAM" id="SSF47807">
    <property type="entry name" value="5' to 3' exonuclease, C-terminal subdomain"/>
    <property type="match status" value="1"/>
</dbReference>
<evidence type="ECO:0000256" key="2">
    <source>
        <dbReference type="ARBA" id="ARBA00022801"/>
    </source>
</evidence>
<dbReference type="CDD" id="cd09859">
    <property type="entry name" value="PIN_53EXO"/>
    <property type="match status" value="1"/>
</dbReference>
<keyword evidence="2" id="KW-0378">Hydrolase</keyword>
<comment type="caution">
    <text evidence="8">The sequence shown here is derived from an EMBL/GenBank/DDBJ whole genome shotgun (WGS) entry which is preliminary data.</text>
</comment>
<reference evidence="8 9" key="1">
    <citation type="submission" date="2019-03" db="EMBL/GenBank/DDBJ databases">
        <title>Genomic Encyclopedia of Archaeal and Bacterial Type Strains, Phase II (KMG-II): from individual species to whole genera.</title>
        <authorList>
            <person name="Goeker M."/>
        </authorList>
    </citation>
    <scope>NUCLEOTIDE SEQUENCE [LARGE SCALE GENOMIC DNA]</scope>
    <source>
        <strain evidence="8 9">DSM 24323</strain>
    </source>
</reference>
<dbReference type="PANTHER" id="PTHR42646">
    <property type="entry name" value="FLAP ENDONUCLEASE XNI"/>
    <property type="match status" value="1"/>
</dbReference>
<gene>
    <name evidence="8" type="ORF">CLV29_1000</name>
</gene>
<proteinExistence type="predicted"/>
<dbReference type="Pfam" id="PF02739">
    <property type="entry name" value="5_3_exonuc_N"/>
    <property type="match status" value="1"/>
</dbReference>
<evidence type="ECO:0000256" key="3">
    <source>
        <dbReference type="ARBA" id="ARBA00022839"/>
    </source>
</evidence>
<dbReference type="InterPro" id="IPR029060">
    <property type="entry name" value="PIN-like_dom_sf"/>
</dbReference>
<evidence type="ECO:0000256" key="6">
    <source>
        <dbReference type="ARBA" id="ARBA00050026"/>
    </source>
</evidence>
<dbReference type="SUPFAM" id="SSF88723">
    <property type="entry name" value="PIN domain-like"/>
    <property type="match status" value="1"/>
</dbReference>
<keyword evidence="4" id="KW-0238">DNA-binding</keyword>
<sequence length="318" mass="33531">MNSLMLVDTASLYFRAFYGLPSTLRSPEGEPVNAVRGLLDFLARLITDQRPSSLVCCWDNDWRPGWRVDLLPSYKTHRVAEDASAVADIIGAGGTGAESGQAEEAPDELGPQVPVIAEVLQSLQIPIQGVDGYEADDVIGSLASQADRPVDVVTGDRDLFQLVDDAEGIRVIYTARGMSRLAMVDEAWIRDKYGISASQYADFASLRGDPSDGIPGVSGIGEKTAASLLSTYGDLNGILAAASDPDSALTTATRRKFAAAIDYLGVAGEVVRVARDLQLPAPPPLPGPPGAAFDALAERWGLGSSADRIRTALGATAD</sequence>
<dbReference type="Proteomes" id="UP000295371">
    <property type="component" value="Unassembled WGS sequence"/>
</dbReference>
<dbReference type="GO" id="GO:0008409">
    <property type="term" value="F:5'-3' exonuclease activity"/>
    <property type="evidence" value="ECO:0007669"/>
    <property type="project" value="InterPro"/>
</dbReference>
<dbReference type="SMART" id="SM00279">
    <property type="entry name" value="HhH2"/>
    <property type="match status" value="1"/>
</dbReference>
<evidence type="ECO:0000259" key="7">
    <source>
        <dbReference type="SMART" id="SM00475"/>
    </source>
</evidence>
<dbReference type="InterPro" id="IPR038969">
    <property type="entry name" value="FEN"/>
</dbReference>